<protein>
    <submittedName>
        <fullName evidence="3">PAP2 superfamily protein</fullName>
    </submittedName>
</protein>
<reference evidence="3 4" key="1">
    <citation type="submission" date="2017-10" db="EMBL/GenBank/DDBJ databases">
        <title>Sequencing the genomes of 1000 actinobacteria strains.</title>
        <authorList>
            <person name="Klenk H.-P."/>
        </authorList>
    </citation>
    <scope>NUCLEOTIDE SEQUENCE [LARGE SCALE GENOMIC DNA]</scope>
    <source>
        <strain evidence="3 4">DSM 46092</strain>
    </source>
</reference>
<evidence type="ECO:0000313" key="3">
    <source>
        <dbReference type="EMBL" id="PFG56579.1"/>
    </source>
</evidence>
<accession>A0A2A9G1Q1</accession>
<comment type="caution">
    <text evidence="3">The sequence shown here is derived from an EMBL/GenBank/DDBJ whole genome shotgun (WGS) entry which is preliminary data.</text>
</comment>
<feature type="transmembrane region" description="Helical" evidence="1">
    <location>
        <begin position="41"/>
        <end position="63"/>
    </location>
</feature>
<gene>
    <name evidence="3" type="ORF">ATK36_0098</name>
</gene>
<keyword evidence="1" id="KW-0812">Transmembrane</keyword>
<feature type="transmembrane region" description="Helical" evidence="1">
    <location>
        <begin position="125"/>
        <end position="147"/>
    </location>
</feature>
<feature type="transmembrane region" description="Helical" evidence="1">
    <location>
        <begin position="153"/>
        <end position="171"/>
    </location>
</feature>
<keyword evidence="4" id="KW-1185">Reference proteome</keyword>
<organism evidence="3 4">
    <name type="scientific">Amycolatopsis sulphurea</name>
    <dbReference type="NCBI Taxonomy" id="76022"/>
    <lineage>
        <taxon>Bacteria</taxon>
        <taxon>Bacillati</taxon>
        <taxon>Actinomycetota</taxon>
        <taxon>Actinomycetes</taxon>
        <taxon>Pseudonocardiales</taxon>
        <taxon>Pseudonocardiaceae</taxon>
        <taxon>Amycolatopsis</taxon>
    </lineage>
</organism>
<feature type="transmembrane region" description="Helical" evidence="1">
    <location>
        <begin position="70"/>
        <end position="88"/>
    </location>
</feature>
<dbReference type="InterPro" id="IPR000326">
    <property type="entry name" value="PAP2/HPO"/>
</dbReference>
<keyword evidence="1" id="KW-0472">Membrane</keyword>
<evidence type="ECO:0000313" key="4">
    <source>
        <dbReference type="Proteomes" id="UP000243542"/>
    </source>
</evidence>
<dbReference type="AlphaFoldDB" id="A0A2A9G1Q1"/>
<evidence type="ECO:0000256" key="1">
    <source>
        <dbReference type="SAM" id="Phobius"/>
    </source>
</evidence>
<evidence type="ECO:0000259" key="2">
    <source>
        <dbReference type="Pfam" id="PF01569"/>
    </source>
</evidence>
<dbReference type="InterPro" id="IPR036938">
    <property type="entry name" value="PAP2/HPO_sf"/>
</dbReference>
<dbReference type="EMBL" id="PDJK01000001">
    <property type="protein sequence ID" value="PFG56579.1"/>
    <property type="molecule type" value="Genomic_DNA"/>
</dbReference>
<keyword evidence="1" id="KW-1133">Transmembrane helix</keyword>
<feature type="transmembrane region" description="Helical" evidence="1">
    <location>
        <begin position="100"/>
        <end position="120"/>
    </location>
</feature>
<proteinExistence type="predicted"/>
<dbReference type="SUPFAM" id="SSF48317">
    <property type="entry name" value="Acid phosphatase/Vanadium-dependent haloperoxidase"/>
    <property type="match status" value="1"/>
</dbReference>
<feature type="domain" description="Phosphatidic acid phosphatase type 2/haloperoxidase" evidence="2">
    <location>
        <begin position="99"/>
        <end position="167"/>
    </location>
</feature>
<dbReference type="Proteomes" id="UP000243542">
    <property type="component" value="Unassembled WGS sequence"/>
</dbReference>
<dbReference type="Gene3D" id="1.20.144.10">
    <property type="entry name" value="Phosphatidic acid phosphatase type 2/haloperoxidase"/>
    <property type="match status" value="1"/>
</dbReference>
<dbReference type="Pfam" id="PF01569">
    <property type="entry name" value="PAP2"/>
    <property type="match status" value="1"/>
</dbReference>
<sequence length="182" mass="18956">MLGALAAVVLGLLVVPRAPGSLDTWATDRTGELSERLLDVLVLPTEPYLVIPAIALIAGAAWYLRRREDVILAVAAPVLAVALNTWVLKPIFGRWKDGTLAYPSGHTVSLVAVLVVLVLLARPKVLAAIAAILLLGCATIGLVGLGYHYLTDVAGGVCFATAVVTGLRAVLIPRRVPAPSTG</sequence>
<name>A0A2A9G1Q1_9PSEU</name>